<feature type="region of interest" description="Disordered" evidence="1">
    <location>
        <begin position="224"/>
        <end position="247"/>
    </location>
</feature>
<keyword evidence="3" id="KW-1185">Reference proteome</keyword>
<sequence>MDEWGKILKGLSNYELYNKLNQNDDDKGNYVSFCRIVGHYIQKYPGILEFCYIFAKNLIKLPKVLSDVTDKDERCLYFNFWITDYVRKLLENEWKGKGTENHILTRFLQVENAIKSDSKNNNCLFYYDSNISLNLWKEWKALHDYIENYNDIKEKIKSGGEICTIYSNYFDFIEGLYKKFKGDCCNGHSHKCTNYIILDHWCTKASLFTKLDCDQTKKVTPHYQGLTTNPGTENHQKGDSPPLASSLSLQHEDEEPDNLFSDNSEYYVKLSISLSLFGIFSTLFYMYKFTRFGTCIQSKFSRSKININLDKDTQNLLSHDSDNKELNMYGDDYNINYYPS</sequence>
<accession>A0A1D3JEU2</accession>
<dbReference type="OrthoDB" id="381445at2759"/>
<dbReference type="Pfam" id="PF05795">
    <property type="entry name" value="Plasmodium_Vir"/>
    <property type="match status" value="2"/>
</dbReference>
<dbReference type="VEuPathDB" id="PlasmoDB:PocGH01_00044000"/>
<evidence type="ECO:0000256" key="1">
    <source>
        <dbReference type="SAM" id="MobiDB-lite"/>
    </source>
</evidence>
<organism evidence="2 3">
    <name type="scientific">Plasmodium ovale</name>
    <name type="common">malaria parasite P. ovale</name>
    <dbReference type="NCBI Taxonomy" id="36330"/>
    <lineage>
        <taxon>Eukaryota</taxon>
        <taxon>Sar</taxon>
        <taxon>Alveolata</taxon>
        <taxon>Apicomplexa</taxon>
        <taxon>Aconoidasida</taxon>
        <taxon>Haemosporida</taxon>
        <taxon>Plasmodiidae</taxon>
        <taxon>Plasmodium</taxon>
        <taxon>Plasmodium (Plasmodium)</taxon>
    </lineage>
</organism>
<protein>
    <submittedName>
        <fullName evidence="2">PIR protein</fullName>
    </submittedName>
</protein>
<gene>
    <name evidence="2" type="primary">PocGH01_00044000</name>
    <name evidence="2" type="ORF">POCGH01_00044000</name>
</gene>
<evidence type="ECO:0000313" key="3">
    <source>
        <dbReference type="Proteomes" id="UP000242942"/>
    </source>
</evidence>
<dbReference type="Proteomes" id="UP000242942">
    <property type="component" value="Unassembled WGS sequence"/>
</dbReference>
<dbReference type="InterPro" id="IPR008780">
    <property type="entry name" value="Plasmodium_Vir"/>
</dbReference>
<dbReference type="EMBL" id="FLRI01000455">
    <property type="protein sequence ID" value="SBT84411.1"/>
    <property type="molecule type" value="Genomic_DNA"/>
</dbReference>
<dbReference type="AlphaFoldDB" id="A0A1D3JEU2"/>
<name>A0A1D3JEU2_PLAOA</name>
<evidence type="ECO:0000313" key="2">
    <source>
        <dbReference type="EMBL" id="SBT84411.1"/>
    </source>
</evidence>
<reference evidence="2 3" key="1">
    <citation type="submission" date="2016-06" db="EMBL/GenBank/DDBJ databases">
        <authorList>
            <consortium name="Pathogen Informatics"/>
        </authorList>
    </citation>
    <scope>NUCLEOTIDE SEQUENCE [LARGE SCALE GENOMIC DNA]</scope>
    <source>
        <strain evidence="2">PocGH01</strain>
    </source>
</reference>
<dbReference type="VEuPathDB" id="PlasmoDB:POWCR01_000075800"/>
<proteinExistence type="predicted"/>